<dbReference type="SMART" id="SM00345">
    <property type="entry name" value="HTH_GNTR"/>
    <property type="match status" value="1"/>
</dbReference>
<dbReference type="Gene3D" id="1.10.10.10">
    <property type="entry name" value="Winged helix-like DNA-binding domain superfamily/Winged helix DNA-binding domain"/>
    <property type="match status" value="1"/>
</dbReference>
<dbReference type="InterPro" id="IPR008920">
    <property type="entry name" value="TF_FadR/GntR_C"/>
</dbReference>
<gene>
    <name evidence="5" type="ORF">E6H03_05195</name>
</gene>
<keyword evidence="1" id="KW-0805">Transcription regulation</keyword>
<dbReference type="InterPro" id="IPR036388">
    <property type="entry name" value="WH-like_DNA-bd_sf"/>
</dbReference>
<protein>
    <submittedName>
        <fullName evidence="5">GntR family transcriptional regulator</fullName>
    </submittedName>
</protein>
<dbReference type="AlphaFoldDB" id="A0A537JGL0"/>
<dbReference type="SUPFAM" id="SSF46785">
    <property type="entry name" value="Winged helix' DNA-binding domain"/>
    <property type="match status" value="1"/>
</dbReference>
<dbReference type="InterPro" id="IPR000524">
    <property type="entry name" value="Tscrpt_reg_HTH_GntR"/>
</dbReference>
<dbReference type="PANTHER" id="PTHR43537">
    <property type="entry name" value="TRANSCRIPTIONAL REGULATOR, GNTR FAMILY"/>
    <property type="match status" value="1"/>
</dbReference>
<keyword evidence="3" id="KW-0804">Transcription</keyword>
<dbReference type="GO" id="GO:0003677">
    <property type="term" value="F:DNA binding"/>
    <property type="evidence" value="ECO:0007669"/>
    <property type="project" value="UniProtKB-KW"/>
</dbReference>
<name>A0A537JGL0_9BACT</name>
<evidence type="ECO:0000313" key="6">
    <source>
        <dbReference type="Proteomes" id="UP000318093"/>
    </source>
</evidence>
<sequence>MRSRAEQFVRPPTLTATVAEHIKEAIFRGSLPPGAPLHEVDLSKSLGVSRGTVREALRHLQDETLVEIHPHQGASVTRLSPRKAREIYTLRAQLEPYAVRLAMGRSAYTRGDLDELDALVRRLGELERSGDPEHRSDLFEIITADMEFHRVMCGRSEHEMLMGMLRSLQSQTRIFILNTILYHSDLELDEPTHRAILTAIQSGDPEHAEAVVRKHIVDAGTSLVTHMEAHAVAGREEVVGGRVQGG</sequence>
<dbReference type="CDD" id="cd07377">
    <property type="entry name" value="WHTH_GntR"/>
    <property type="match status" value="1"/>
</dbReference>
<dbReference type="Proteomes" id="UP000318093">
    <property type="component" value="Unassembled WGS sequence"/>
</dbReference>
<dbReference type="InterPro" id="IPR011711">
    <property type="entry name" value="GntR_C"/>
</dbReference>
<organism evidence="5 6">
    <name type="scientific">Candidatus Segetimicrobium genomatis</name>
    <dbReference type="NCBI Taxonomy" id="2569760"/>
    <lineage>
        <taxon>Bacteria</taxon>
        <taxon>Bacillati</taxon>
        <taxon>Candidatus Sysuimicrobiota</taxon>
        <taxon>Candidatus Sysuimicrobiia</taxon>
        <taxon>Candidatus Sysuimicrobiales</taxon>
        <taxon>Candidatus Segetimicrobiaceae</taxon>
        <taxon>Candidatus Segetimicrobium</taxon>
    </lineage>
</organism>
<evidence type="ECO:0000313" key="5">
    <source>
        <dbReference type="EMBL" id="TMI82634.1"/>
    </source>
</evidence>
<keyword evidence="2" id="KW-0238">DNA-binding</keyword>
<dbReference type="Pfam" id="PF07729">
    <property type="entry name" value="FCD"/>
    <property type="match status" value="1"/>
</dbReference>
<proteinExistence type="predicted"/>
<reference evidence="5 6" key="1">
    <citation type="journal article" date="2019" name="Nat. Microbiol.">
        <title>Mediterranean grassland soil C-N compound turnover is dependent on rainfall and depth, and is mediated by genomically divergent microorganisms.</title>
        <authorList>
            <person name="Diamond S."/>
            <person name="Andeer P.F."/>
            <person name="Li Z."/>
            <person name="Crits-Christoph A."/>
            <person name="Burstein D."/>
            <person name="Anantharaman K."/>
            <person name="Lane K.R."/>
            <person name="Thomas B.C."/>
            <person name="Pan C."/>
            <person name="Northen T.R."/>
            <person name="Banfield J.F."/>
        </authorList>
    </citation>
    <scope>NUCLEOTIDE SEQUENCE [LARGE SCALE GENOMIC DNA]</scope>
    <source>
        <strain evidence="5">NP_6</strain>
    </source>
</reference>
<dbReference type="PANTHER" id="PTHR43537:SF24">
    <property type="entry name" value="GLUCONATE OPERON TRANSCRIPTIONAL REPRESSOR"/>
    <property type="match status" value="1"/>
</dbReference>
<evidence type="ECO:0000256" key="2">
    <source>
        <dbReference type="ARBA" id="ARBA00023125"/>
    </source>
</evidence>
<dbReference type="EMBL" id="VBAN01000152">
    <property type="protein sequence ID" value="TMI82634.1"/>
    <property type="molecule type" value="Genomic_DNA"/>
</dbReference>
<feature type="domain" description="HTH gntR-type" evidence="4">
    <location>
        <begin position="12"/>
        <end position="79"/>
    </location>
</feature>
<dbReference type="Pfam" id="PF00392">
    <property type="entry name" value="GntR"/>
    <property type="match status" value="1"/>
</dbReference>
<dbReference type="PROSITE" id="PS50949">
    <property type="entry name" value="HTH_GNTR"/>
    <property type="match status" value="1"/>
</dbReference>
<evidence type="ECO:0000256" key="3">
    <source>
        <dbReference type="ARBA" id="ARBA00023163"/>
    </source>
</evidence>
<dbReference type="InterPro" id="IPR036390">
    <property type="entry name" value="WH_DNA-bd_sf"/>
</dbReference>
<evidence type="ECO:0000259" key="4">
    <source>
        <dbReference type="PROSITE" id="PS50949"/>
    </source>
</evidence>
<accession>A0A537JGL0</accession>
<comment type="caution">
    <text evidence="5">The sequence shown here is derived from an EMBL/GenBank/DDBJ whole genome shotgun (WGS) entry which is preliminary data.</text>
</comment>
<dbReference type="SUPFAM" id="SSF48008">
    <property type="entry name" value="GntR ligand-binding domain-like"/>
    <property type="match status" value="1"/>
</dbReference>
<dbReference type="GO" id="GO:0003700">
    <property type="term" value="F:DNA-binding transcription factor activity"/>
    <property type="evidence" value="ECO:0007669"/>
    <property type="project" value="InterPro"/>
</dbReference>
<evidence type="ECO:0000256" key="1">
    <source>
        <dbReference type="ARBA" id="ARBA00023015"/>
    </source>
</evidence>
<dbReference type="SMART" id="SM00895">
    <property type="entry name" value="FCD"/>
    <property type="match status" value="1"/>
</dbReference>
<dbReference type="Gene3D" id="1.20.120.530">
    <property type="entry name" value="GntR ligand-binding domain-like"/>
    <property type="match status" value="1"/>
</dbReference>